<dbReference type="Proteomes" id="UP000077271">
    <property type="component" value="Unassembled WGS sequence"/>
</dbReference>
<evidence type="ECO:0000256" key="2">
    <source>
        <dbReference type="ARBA" id="ARBA00022737"/>
    </source>
</evidence>
<dbReference type="InterPro" id="IPR000408">
    <property type="entry name" value="Reg_chr_condens"/>
</dbReference>
<evidence type="ECO:0000256" key="4">
    <source>
        <dbReference type="SAM" id="SignalP"/>
    </source>
</evidence>
<feature type="signal peptide" evidence="4">
    <location>
        <begin position="1"/>
        <end position="27"/>
    </location>
</feature>
<dbReference type="SUPFAM" id="SSF49299">
    <property type="entry name" value="PKD domain"/>
    <property type="match status" value="2"/>
</dbReference>
<dbReference type="RefSeq" id="WP_063974500.1">
    <property type="nucleotide sequence ID" value="NZ_LQWZ01000007.1"/>
</dbReference>
<organism evidence="6 7">
    <name type="scientific">Domibacillus aminovorans</name>
    <dbReference type="NCBI Taxonomy" id="29332"/>
    <lineage>
        <taxon>Bacteria</taxon>
        <taxon>Bacillati</taxon>
        <taxon>Bacillota</taxon>
        <taxon>Bacilli</taxon>
        <taxon>Bacillales</taxon>
        <taxon>Bacillaceae</taxon>
        <taxon>Domibacillus</taxon>
    </lineage>
</organism>
<gene>
    <name evidence="6" type="ORF">AWH48_16830</name>
</gene>
<dbReference type="InterPro" id="IPR000601">
    <property type="entry name" value="PKD_dom"/>
</dbReference>
<feature type="region of interest" description="Disordered" evidence="3">
    <location>
        <begin position="664"/>
        <end position="683"/>
    </location>
</feature>
<evidence type="ECO:0000256" key="1">
    <source>
        <dbReference type="ARBA" id="ARBA00022658"/>
    </source>
</evidence>
<dbReference type="Pfam" id="PF18911">
    <property type="entry name" value="PKD_4"/>
    <property type="match status" value="2"/>
</dbReference>
<dbReference type="Pfam" id="PF25390">
    <property type="entry name" value="WD40_RLD"/>
    <property type="match status" value="1"/>
</dbReference>
<dbReference type="CDD" id="cd00146">
    <property type="entry name" value="PKD"/>
    <property type="match status" value="1"/>
</dbReference>
<keyword evidence="1" id="KW-0344">Guanine-nucleotide releasing factor</keyword>
<dbReference type="PANTHER" id="PTHR45982">
    <property type="entry name" value="REGULATOR OF CHROMOSOME CONDENSATION"/>
    <property type="match status" value="1"/>
</dbReference>
<evidence type="ECO:0000313" key="7">
    <source>
        <dbReference type="Proteomes" id="UP000077271"/>
    </source>
</evidence>
<feature type="domain" description="PKD/Chitinase" evidence="5">
    <location>
        <begin position="1549"/>
        <end position="1639"/>
    </location>
</feature>
<dbReference type="Gene3D" id="2.130.10.30">
    <property type="entry name" value="Regulator of chromosome condensation 1/beta-lactamase-inhibitor protein II"/>
    <property type="match status" value="2"/>
</dbReference>
<dbReference type="PRINTS" id="PR00633">
    <property type="entry name" value="RCCNDNSATION"/>
</dbReference>
<accession>A0A177KZQ5</accession>
<evidence type="ECO:0000256" key="3">
    <source>
        <dbReference type="SAM" id="MobiDB-lite"/>
    </source>
</evidence>
<dbReference type="InterPro" id="IPR022409">
    <property type="entry name" value="PKD/Chitinase_dom"/>
</dbReference>
<feature type="domain" description="PKD/Chitinase" evidence="5">
    <location>
        <begin position="371"/>
        <end position="455"/>
    </location>
</feature>
<evidence type="ECO:0000313" key="6">
    <source>
        <dbReference type="EMBL" id="OAH58662.1"/>
    </source>
</evidence>
<dbReference type="SUPFAM" id="SSF50985">
    <property type="entry name" value="RCC1/BLIP-II"/>
    <property type="match status" value="1"/>
</dbReference>
<dbReference type="InterPro" id="IPR009091">
    <property type="entry name" value="RCC1/BLIP-II"/>
</dbReference>
<dbReference type="InterPro" id="IPR013783">
    <property type="entry name" value="Ig-like_fold"/>
</dbReference>
<dbReference type="GO" id="GO:0005085">
    <property type="term" value="F:guanyl-nucleotide exchange factor activity"/>
    <property type="evidence" value="ECO:0007669"/>
    <property type="project" value="TreeGrafter"/>
</dbReference>
<reference evidence="6 7" key="1">
    <citation type="submission" date="2016-01" db="EMBL/GenBank/DDBJ databases">
        <title>Investigation of taxonomic status of Bacillus aminovorans.</title>
        <authorList>
            <person name="Verma A."/>
            <person name="Pal Y."/>
            <person name="Krishnamurthi S."/>
        </authorList>
    </citation>
    <scope>NUCLEOTIDE SEQUENCE [LARGE SCALE GENOMIC DNA]</scope>
    <source>
        <strain evidence="6 7">DSM 4337</strain>
    </source>
</reference>
<dbReference type="GO" id="GO:0005737">
    <property type="term" value="C:cytoplasm"/>
    <property type="evidence" value="ECO:0007669"/>
    <property type="project" value="TreeGrafter"/>
</dbReference>
<dbReference type="InterPro" id="IPR058923">
    <property type="entry name" value="RCC1-like_dom"/>
</dbReference>
<dbReference type="SMART" id="SM00089">
    <property type="entry name" value="PKD"/>
    <property type="match status" value="3"/>
</dbReference>
<comment type="caution">
    <text evidence="6">The sequence shown here is derived from an EMBL/GenBank/DDBJ whole genome shotgun (WGS) entry which is preliminary data.</text>
</comment>
<sequence length="1871" mass="205369">MNHKLFQTIFFIITILCLFIPTLPASALDVNEPDIKKMSSWKNPKSTEFYTIGITKKDDYLYYSNWKVRVDNSEKGSMVLMRSKDNPEAGLTFAHPSQVSQWAGFFNGNKDYVGQQALTSIKQTFGSHRVDRAYSRDIARYSGAKIDITAGSYDENGYRDAIVEIKTTKYPEATLVPKVTTIEKGVPLSINVSGKQFSPYKEELTWTLYADSTRLDGGTLSSSTLSKDVSRVFSSCGVKELKLTVTDEVQRSTVKTVNVNVTGCATPPPLGQPALTIEPSTQEIMVGDTASFTANYFDASGNKTVVTTHSGATWSAVNSAVAQPGTKGQFVGNSVGTSEVSVTYSGLTAKATVIVSATPPEPEPEPIPNLDPEVEIQGPVVVRAGEEFCLHASASDRDGEIISYDWNYNAIGSLWGQTGCGLYYNKEGEKTVQVTVTDDAGGTASDTHTILVVPPTPIADFKQEGALKENRKWTVTDTTSTPVKFPIVEEKWTIEAVDPANNVPEIIKYKGSLTEDKVIDILMKKEGKYKVTRFVRNSYSDPDKNWNEKIVEYTVRPDEKPTADFATVTAKLRDDVKERPALSQTRVSVQDDSGSNDDFIGQRVWSYQFDSNNDGKFDSNDDDPVIFSDGNEETPYFDTNKVGKYKIGLLAIEEFAQPTIEEFVTEADRRRDDTSDKPSSESVVEVKNIRPVVSYDVKGKKTIDLQLDATDSPYTRAMIETAFNEEIVPKLDAEGYKVNLDWLEKKTGSSVSKMAMGDEHTSVILENGEVWSTGYNINGQLGNGTKTYSNVPVKMSLPVGRSAVSIAAGNNHTSVLLDNGEVWNVGDNFYGQLGDGTKTDRSIPTKMSLPAGRSAVSIAAGGNQTSVILENGEVWGVGTNGSGQLGNGATSNSSVPVRMLIPSGRTATMITIGASFTSVLLDNGEVWGVGANGYGQLGNGTTTMSLVLVKMTLPVDRHAVSIAAGGRFMSVLLDNGEVWNIGENNYGQIGIGSSLTTIKDLSKMTLPTGQSVVSISAGPYQTNVTLDNGEVWSAGYNYTGALGNGTDINAKSAVKMMLPAGRSAMSAAGGFNRTSVTLDNGEVWSTGHNTTGQLGNGTTTNSKVPVKMTLPSKAAFSTGVVKDTKTNFGSTNNYLFAGLVSDKEVDTDAVSSSVKDAGGNFIGLGNLINKAQIESIVDANNGKGTYLPLNDNVNTMMESVADYMIAEMNKKDETTIVLQVGLNDTPYTKEQLDEKFNEILDPKLNEEQIKAKIEFLEGNYFGFSERKNILFGTIFSRQAMDVDQLAASVLGADADFIGVGNSTSKPTIDQVVQKNMAIGTFINDASIDTTVNAMADYIIERVNHRINSNELYVTLEDTVTYKTFYSDYENDPLFSERWKYMHTPDVFENNMGVDPKAHKYLTLPIEQFTRVGKYQPLYSGRDNPVHWDNNAFDTYRLWAKDADNWFIYAHRKPIPDFNFTIDNISGAYSVTNKAFDLDKSSIEIGNGPGIRKQTFHWRVEGEKTWKAGLPTGNLEQKVYEVKNTVVDFQRRTESMIKKMDATGINKPPVAVFEPIPSVITVGQDILFKNLSWDPNGDPLTAQWAIKKKGEPDSAYTALSTDYEPTKNFTAQGEYTVRLIVRDPSNETDSTTRDISVMANNTKPNAGFTYPNPVYIGDTIQIESTATDPDGDLLSYTYEIEKQNGDTVTIQSGDLEMDSNGNVMLPADQFPSDLGKWIITQTVSDGQVEDTATGELTVLDQTIEGFVNHTQKWEENRQKYNFDRTGSANSPRTPDVFFPGEKFMLKANATNTADTVRVKIVGIPGYETVMTNNASGWTGSLWRDDMLKRFKNMDGETLTFEFTSTYSNGWIRTDKVNIIIDDEEYWQQHTTF</sequence>
<dbReference type="OrthoDB" id="2905884at2"/>
<proteinExistence type="predicted"/>
<protein>
    <recommendedName>
        <fullName evidence="5">PKD/Chitinase domain-containing protein</fullName>
    </recommendedName>
</protein>
<evidence type="ECO:0000259" key="5">
    <source>
        <dbReference type="SMART" id="SM00089"/>
    </source>
</evidence>
<keyword evidence="4" id="KW-0732">Signal</keyword>
<dbReference type="PANTHER" id="PTHR45982:SF1">
    <property type="entry name" value="REGULATOR OF CHROMOSOME CONDENSATION"/>
    <property type="match status" value="1"/>
</dbReference>
<feature type="domain" description="PKD/Chitinase" evidence="5">
    <location>
        <begin position="176"/>
        <end position="262"/>
    </location>
</feature>
<dbReference type="Gene3D" id="2.60.40.10">
    <property type="entry name" value="Immunoglobulins"/>
    <property type="match status" value="3"/>
</dbReference>
<dbReference type="InterPro" id="IPR051553">
    <property type="entry name" value="Ran_GTPase-activating"/>
</dbReference>
<dbReference type="EMBL" id="LQWZ01000007">
    <property type="protein sequence ID" value="OAH58662.1"/>
    <property type="molecule type" value="Genomic_DNA"/>
</dbReference>
<feature type="compositionally biased region" description="Basic and acidic residues" evidence="3">
    <location>
        <begin position="666"/>
        <end position="679"/>
    </location>
</feature>
<dbReference type="InterPro" id="IPR035986">
    <property type="entry name" value="PKD_dom_sf"/>
</dbReference>
<dbReference type="PROSITE" id="PS50012">
    <property type="entry name" value="RCC1_3"/>
    <property type="match status" value="5"/>
</dbReference>
<feature type="chain" id="PRO_5008066519" description="PKD/Chitinase domain-containing protein" evidence="4">
    <location>
        <begin position="28"/>
        <end position="1871"/>
    </location>
</feature>
<name>A0A177KZQ5_9BACI</name>
<keyword evidence="2" id="KW-0677">Repeat</keyword>
<dbReference type="Gene3D" id="2.60.40.1080">
    <property type="match status" value="1"/>
</dbReference>
<dbReference type="Pfam" id="PF13540">
    <property type="entry name" value="RCC1_2"/>
    <property type="match status" value="1"/>
</dbReference>